<comment type="catalytic activity">
    <reaction evidence="10">
        <text>adenylyl-molybdopterin + molybdate = Mo-molybdopterin + AMP + H(+)</text>
        <dbReference type="Rhea" id="RHEA:35047"/>
        <dbReference type="ChEBI" id="CHEBI:15378"/>
        <dbReference type="ChEBI" id="CHEBI:36264"/>
        <dbReference type="ChEBI" id="CHEBI:62727"/>
        <dbReference type="ChEBI" id="CHEBI:71302"/>
        <dbReference type="ChEBI" id="CHEBI:456215"/>
        <dbReference type="EC" id="2.10.1.1"/>
    </reaction>
</comment>
<dbReference type="SUPFAM" id="SSF53218">
    <property type="entry name" value="Molybdenum cofactor biosynthesis proteins"/>
    <property type="match status" value="1"/>
</dbReference>
<evidence type="ECO:0000256" key="9">
    <source>
        <dbReference type="ARBA" id="ARBA00023150"/>
    </source>
</evidence>
<dbReference type="Pfam" id="PF03453">
    <property type="entry name" value="MoeA_N"/>
    <property type="match status" value="1"/>
</dbReference>
<dbReference type="FunFam" id="2.170.190.11:FF:000001">
    <property type="entry name" value="Molybdopterin molybdenumtransferase"/>
    <property type="match status" value="1"/>
</dbReference>
<dbReference type="FunFam" id="3.40.980.10:FF:000004">
    <property type="entry name" value="Molybdopterin molybdenumtransferase"/>
    <property type="match status" value="1"/>
</dbReference>
<comment type="similarity">
    <text evidence="4 11">Belongs to the MoeA family.</text>
</comment>
<evidence type="ECO:0000256" key="1">
    <source>
        <dbReference type="ARBA" id="ARBA00001946"/>
    </source>
</evidence>
<evidence type="ECO:0000313" key="13">
    <source>
        <dbReference type="EMBL" id="ALG05977.1"/>
    </source>
</evidence>
<dbReference type="EC" id="2.10.1.1" evidence="11"/>
<dbReference type="UniPathway" id="UPA00344"/>
<evidence type="ECO:0000256" key="5">
    <source>
        <dbReference type="ARBA" id="ARBA00022505"/>
    </source>
</evidence>
<dbReference type="Gene3D" id="3.90.105.10">
    <property type="entry name" value="Molybdopterin biosynthesis moea protein, domain 2"/>
    <property type="match status" value="1"/>
</dbReference>
<keyword evidence="6 11" id="KW-0808">Transferase</keyword>
<keyword evidence="9 11" id="KW-0501">Molybdenum cofactor biosynthesis</keyword>
<evidence type="ECO:0000256" key="6">
    <source>
        <dbReference type="ARBA" id="ARBA00022679"/>
    </source>
</evidence>
<evidence type="ECO:0000256" key="2">
    <source>
        <dbReference type="ARBA" id="ARBA00002901"/>
    </source>
</evidence>
<sequence>MSLLSATVQDACVPNTATRLRSVDSYRATIHALVADLPIERLPVADCLGLVLAEDVTAPIALPPFDNSAMDGYAVRSVDVVGASEENPVELPVSEDIPAGRTDVVPLLPGTAHRIMTGAPVPPGADSVVQVELTDSGVQQVRIFSPVNVGTHLRRTGEDVREGDTVLTKGTVLAPPQLGFLAALGLSHLPVRRRPRVLILSTGTELVQPGTPLVAGQIYESNSVHLAAAVQEIGGVAHVLRSVPDDVNALYEALKPHLDDHDLLITTGGVSAGAYEVVKDALAGEGVEFLKVAVQPGGPQGFGTYMGLPVVTLPGNPVSAALSFELFVRPALLRAMGRPDTDRARVRAKASSEMKSPAGRKQYRRGFYDAGSVQAVPVGGPGSHLLMAFAQANCLIEIPEDVTVVAEGADVELLMLTR</sequence>
<dbReference type="InterPro" id="IPR036135">
    <property type="entry name" value="MoeA_linker/N_sf"/>
</dbReference>
<evidence type="ECO:0000313" key="14">
    <source>
        <dbReference type="Proteomes" id="UP000063699"/>
    </source>
</evidence>
<dbReference type="NCBIfam" id="NF045515">
    <property type="entry name" value="Glp_gephyrin"/>
    <property type="match status" value="1"/>
</dbReference>
<organism evidence="13 14">
    <name type="scientific">Kibdelosporangium phytohabitans</name>
    <dbReference type="NCBI Taxonomy" id="860235"/>
    <lineage>
        <taxon>Bacteria</taxon>
        <taxon>Bacillati</taxon>
        <taxon>Actinomycetota</taxon>
        <taxon>Actinomycetes</taxon>
        <taxon>Pseudonocardiales</taxon>
        <taxon>Pseudonocardiaceae</taxon>
        <taxon>Kibdelosporangium</taxon>
    </lineage>
</organism>
<dbReference type="GO" id="GO:0046872">
    <property type="term" value="F:metal ion binding"/>
    <property type="evidence" value="ECO:0007669"/>
    <property type="project" value="UniProtKB-UniRule"/>
</dbReference>
<dbReference type="InterPro" id="IPR005110">
    <property type="entry name" value="MoeA_linker/N"/>
</dbReference>
<evidence type="ECO:0000256" key="7">
    <source>
        <dbReference type="ARBA" id="ARBA00022723"/>
    </source>
</evidence>
<comment type="function">
    <text evidence="2 11">Catalyzes the insertion of molybdate into adenylated molybdopterin with the concomitant release of AMP.</text>
</comment>
<dbReference type="EMBL" id="CP012752">
    <property type="protein sequence ID" value="ALG05977.1"/>
    <property type="molecule type" value="Genomic_DNA"/>
</dbReference>
<dbReference type="Pfam" id="PF03454">
    <property type="entry name" value="MoeA_C"/>
    <property type="match status" value="1"/>
</dbReference>
<protein>
    <recommendedName>
        <fullName evidence="11">Molybdopterin molybdenumtransferase</fullName>
        <ecNumber evidence="11">2.10.1.1</ecNumber>
    </recommendedName>
</protein>
<keyword evidence="14" id="KW-1185">Reference proteome</keyword>
<comment type="cofactor">
    <cofactor evidence="1 11">
        <name>Mg(2+)</name>
        <dbReference type="ChEBI" id="CHEBI:18420"/>
    </cofactor>
</comment>
<dbReference type="KEGG" id="kphy:AOZ06_02720"/>
<dbReference type="STRING" id="860235.AOZ06_02720"/>
<dbReference type="SUPFAM" id="SSF63882">
    <property type="entry name" value="MoeA N-terminal region -like"/>
    <property type="match status" value="1"/>
</dbReference>
<evidence type="ECO:0000256" key="3">
    <source>
        <dbReference type="ARBA" id="ARBA00005046"/>
    </source>
</evidence>
<dbReference type="OrthoDB" id="9804758at2"/>
<dbReference type="InterPro" id="IPR038987">
    <property type="entry name" value="MoeA-like"/>
</dbReference>
<dbReference type="SMART" id="SM00852">
    <property type="entry name" value="MoCF_biosynth"/>
    <property type="match status" value="1"/>
</dbReference>
<dbReference type="Gene3D" id="3.40.980.10">
    <property type="entry name" value="MoaB/Mog-like domain"/>
    <property type="match status" value="1"/>
</dbReference>
<dbReference type="GO" id="GO:0005829">
    <property type="term" value="C:cytosol"/>
    <property type="evidence" value="ECO:0007669"/>
    <property type="project" value="TreeGrafter"/>
</dbReference>
<dbReference type="GO" id="GO:0006777">
    <property type="term" value="P:Mo-molybdopterin cofactor biosynthetic process"/>
    <property type="evidence" value="ECO:0007669"/>
    <property type="project" value="UniProtKB-UniRule"/>
</dbReference>
<keyword evidence="7 11" id="KW-0479">Metal-binding</keyword>
<gene>
    <name evidence="13" type="ORF">AOZ06_02720</name>
</gene>
<dbReference type="CDD" id="cd00887">
    <property type="entry name" value="MoeA"/>
    <property type="match status" value="1"/>
</dbReference>
<dbReference type="InterPro" id="IPR005111">
    <property type="entry name" value="MoeA_C_domain_IV"/>
</dbReference>
<dbReference type="PANTHER" id="PTHR10192:SF5">
    <property type="entry name" value="GEPHYRIN"/>
    <property type="match status" value="1"/>
</dbReference>
<evidence type="ECO:0000256" key="4">
    <source>
        <dbReference type="ARBA" id="ARBA00010763"/>
    </source>
</evidence>
<dbReference type="Pfam" id="PF00994">
    <property type="entry name" value="MoCF_biosynth"/>
    <property type="match status" value="1"/>
</dbReference>
<dbReference type="InterPro" id="IPR036425">
    <property type="entry name" value="MoaB/Mog-like_dom_sf"/>
</dbReference>
<feature type="domain" description="MoaB/Mog" evidence="12">
    <location>
        <begin position="198"/>
        <end position="334"/>
    </location>
</feature>
<evidence type="ECO:0000256" key="11">
    <source>
        <dbReference type="RuleBase" id="RU365090"/>
    </source>
</evidence>
<dbReference type="PANTHER" id="PTHR10192">
    <property type="entry name" value="MOLYBDOPTERIN BIOSYNTHESIS PROTEIN"/>
    <property type="match status" value="1"/>
</dbReference>
<dbReference type="Gene3D" id="2.40.340.10">
    <property type="entry name" value="MoeA, C-terminal, domain IV"/>
    <property type="match status" value="1"/>
</dbReference>
<evidence type="ECO:0000256" key="10">
    <source>
        <dbReference type="ARBA" id="ARBA00047317"/>
    </source>
</evidence>
<accession>A0A0N9HT04</accession>
<dbReference type="SUPFAM" id="SSF63867">
    <property type="entry name" value="MoeA C-terminal domain-like"/>
    <property type="match status" value="1"/>
</dbReference>
<dbReference type="Gene3D" id="2.170.190.11">
    <property type="entry name" value="Molybdopterin biosynthesis moea protein, domain 3"/>
    <property type="match status" value="1"/>
</dbReference>
<dbReference type="AlphaFoldDB" id="A0A0N9HT04"/>
<name>A0A0N9HT04_9PSEU</name>
<dbReference type="InterPro" id="IPR001453">
    <property type="entry name" value="MoaB/Mog_dom"/>
</dbReference>
<keyword evidence="8 11" id="KW-0460">Magnesium</keyword>
<evidence type="ECO:0000259" key="12">
    <source>
        <dbReference type="SMART" id="SM00852"/>
    </source>
</evidence>
<keyword evidence="5 11" id="KW-0500">Molybdenum</keyword>
<evidence type="ECO:0000256" key="8">
    <source>
        <dbReference type="ARBA" id="ARBA00022842"/>
    </source>
</evidence>
<dbReference type="GO" id="GO:0061599">
    <property type="term" value="F:molybdopterin molybdotransferase activity"/>
    <property type="evidence" value="ECO:0007669"/>
    <property type="project" value="UniProtKB-UniRule"/>
</dbReference>
<dbReference type="InterPro" id="IPR036688">
    <property type="entry name" value="MoeA_C_domain_IV_sf"/>
</dbReference>
<proteinExistence type="inferred from homology"/>
<dbReference type="Proteomes" id="UP000063699">
    <property type="component" value="Chromosome"/>
</dbReference>
<dbReference type="NCBIfam" id="TIGR00177">
    <property type="entry name" value="molyb_syn"/>
    <property type="match status" value="1"/>
</dbReference>
<reference evidence="13 14" key="1">
    <citation type="submission" date="2015-07" db="EMBL/GenBank/DDBJ databases">
        <title>Genome sequencing of Kibdelosporangium phytohabitans.</title>
        <authorList>
            <person name="Qin S."/>
            <person name="Xing K."/>
        </authorList>
    </citation>
    <scope>NUCLEOTIDE SEQUENCE [LARGE SCALE GENOMIC DNA]</scope>
    <source>
        <strain evidence="13 14">KLBMP1111</strain>
    </source>
</reference>
<comment type="pathway">
    <text evidence="3 11">Cofactor biosynthesis; molybdopterin biosynthesis.</text>
</comment>